<evidence type="ECO:0000313" key="4">
    <source>
        <dbReference type="Proteomes" id="UP001317779"/>
    </source>
</evidence>
<evidence type="ECO:0000256" key="2">
    <source>
        <dbReference type="SAM" id="Phobius"/>
    </source>
</evidence>
<organism evidence="3 4">
    <name type="scientific">Microbacterium terricola</name>
    <dbReference type="NCBI Taxonomy" id="344163"/>
    <lineage>
        <taxon>Bacteria</taxon>
        <taxon>Bacillati</taxon>
        <taxon>Actinomycetota</taxon>
        <taxon>Actinomycetes</taxon>
        <taxon>Micrococcales</taxon>
        <taxon>Microbacteriaceae</taxon>
        <taxon>Microbacterium</taxon>
    </lineage>
</organism>
<protein>
    <submittedName>
        <fullName evidence="3">Uncharacterized protein</fullName>
    </submittedName>
</protein>
<dbReference type="RefSeq" id="WP_263797419.1">
    <property type="nucleotide sequence ID" value="NZ_AP027141.1"/>
</dbReference>
<proteinExistence type="predicted"/>
<sequence>MTFFESGPVRPASGGYASSGARPPRRRMPHGVVAGVVLAVVSAGLFTAVTIAGPERVAASAQRVFGGVPEPAPEIVELADQAYLTDEGRQLLYASRPQLAPPAEVEEMCGKSEDDDPDLMVTGCYSSLGFILIADEYDPSLVGSLVTTLAHELLHAAYDELDAGEAGQIDALLHTAYADIPPTDPILEQISGSVGAHDASLDTELFAYLGSQVMPSSGLAPELEAVYARYFTDRAALVSTYTG</sequence>
<keyword evidence="2" id="KW-0472">Membrane</keyword>
<keyword evidence="4" id="KW-1185">Reference proteome</keyword>
<feature type="region of interest" description="Disordered" evidence="1">
    <location>
        <begin position="1"/>
        <end position="25"/>
    </location>
</feature>
<keyword evidence="2" id="KW-1133">Transmembrane helix</keyword>
<name>A0ABM8E2P9_9MICO</name>
<evidence type="ECO:0000313" key="3">
    <source>
        <dbReference type="EMBL" id="BDV31991.1"/>
    </source>
</evidence>
<evidence type="ECO:0000256" key="1">
    <source>
        <dbReference type="SAM" id="MobiDB-lite"/>
    </source>
</evidence>
<reference evidence="3 4" key="1">
    <citation type="submission" date="2022-12" db="EMBL/GenBank/DDBJ databases">
        <title>Microbacterium terricola strain KV-448 chromosome, complete genome.</title>
        <authorList>
            <person name="Oshima T."/>
            <person name="Moriya T."/>
            <person name="Bessho Y."/>
        </authorList>
    </citation>
    <scope>NUCLEOTIDE SEQUENCE [LARGE SCALE GENOMIC DNA]</scope>
    <source>
        <strain evidence="3 4">KV-448</strain>
    </source>
</reference>
<keyword evidence="2" id="KW-0812">Transmembrane</keyword>
<gene>
    <name evidence="3" type="ORF">Microterr_26510</name>
</gene>
<accession>A0ABM8E2P9</accession>
<dbReference type="EMBL" id="AP027141">
    <property type="protein sequence ID" value="BDV31991.1"/>
    <property type="molecule type" value="Genomic_DNA"/>
</dbReference>
<feature type="transmembrane region" description="Helical" evidence="2">
    <location>
        <begin position="32"/>
        <end position="53"/>
    </location>
</feature>
<dbReference type="Proteomes" id="UP001317779">
    <property type="component" value="Chromosome"/>
</dbReference>